<feature type="region of interest" description="Disordered" evidence="1">
    <location>
        <begin position="112"/>
        <end position="133"/>
    </location>
</feature>
<accession>A0A1I8GNS0</accession>
<dbReference type="Proteomes" id="UP000095280">
    <property type="component" value="Unplaced"/>
</dbReference>
<reference evidence="3" key="1">
    <citation type="submission" date="2016-11" db="UniProtKB">
        <authorList>
            <consortium name="WormBaseParasite"/>
        </authorList>
    </citation>
    <scope>IDENTIFICATION</scope>
</reference>
<feature type="region of interest" description="Disordered" evidence="1">
    <location>
        <begin position="60"/>
        <end position="83"/>
    </location>
</feature>
<feature type="compositionally biased region" description="Low complexity" evidence="1">
    <location>
        <begin position="62"/>
        <end position="79"/>
    </location>
</feature>
<dbReference type="AlphaFoldDB" id="A0A1I8GNS0"/>
<name>A0A1I8GNS0_9PLAT</name>
<feature type="region of interest" description="Disordered" evidence="1">
    <location>
        <begin position="152"/>
        <end position="195"/>
    </location>
</feature>
<evidence type="ECO:0000313" key="3">
    <source>
        <dbReference type="WBParaSite" id="maker-uti_cns_0002490-snap-gene-0.17-mRNA-1"/>
    </source>
</evidence>
<evidence type="ECO:0000256" key="1">
    <source>
        <dbReference type="SAM" id="MobiDB-lite"/>
    </source>
</evidence>
<evidence type="ECO:0000313" key="2">
    <source>
        <dbReference type="Proteomes" id="UP000095280"/>
    </source>
</evidence>
<dbReference type="WBParaSite" id="maker-uti_cns_0002490-snap-gene-0.17-mRNA-1">
    <property type="protein sequence ID" value="maker-uti_cns_0002490-snap-gene-0.17-mRNA-1"/>
    <property type="gene ID" value="maker-uti_cns_0002490-snap-gene-0.17"/>
</dbReference>
<organism evidence="2 3">
    <name type="scientific">Macrostomum lignano</name>
    <dbReference type="NCBI Taxonomy" id="282301"/>
    <lineage>
        <taxon>Eukaryota</taxon>
        <taxon>Metazoa</taxon>
        <taxon>Spiralia</taxon>
        <taxon>Lophotrochozoa</taxon>
        <taxon>Platyhelminthes</taxon>
        <taxon>Rhabditophora</taxon>
        <taxon>Macrostomorpha</taxon>
        <taxon>Macrostomida</taxon>
        <taxon>Macrostomidae</taxon>
        <taxon>Macrostomum</taxon>
    </lineage>
</organism>
<protein>
    <submittedName>
        <fullName evidence="3">Secreted protein</fullName>
    </submittedName>
</protein>
<keyword evidence="2" id="KW-1185">Reference proteome</keyword>
<proteinExistence type="predicted"/>
<sequence length="195" mass="21415">IRPHLSRRLLQTLPQSWRPLLQSVEPAPTPAAGRPILQDVHHVSQVAQGPVLWPAHRHPDRGAAGHAGAAAEARQGQAGRLHHRRAGGRVLRAAHHRCTLLCWRLQIPQQPVSRQNQGPGRPGRQAAARGPVRPALLQPLCRGVLRLLPDGRTHGPAGLGPLPVRHWSQRDRHEAQRPQIAAGRRPGAFPDLPHR</sequence>